<accession>A0A9W6PRZ8</accession>
<dbReference type="AlphaFoldDB" id="A0A9W6PRZ8"/>
<evidence type="ECO:0000313" key="1">
    <source>
        <dbReference type="EMBL" id="GLW61941.1"/>
    </source>
</evidence>
<dbReference type="EMBL" id="BSRZ01000001">
    <property type="protein sequence ID" value="GLW61941.1"/>
    <property type="molecule type" value="Genomic_DNA"/>
</dbReference>
<dbReference type="Proteomes" id="UP001165124">
    <property type="component" value="Unassembled WGS sequence"/>
</dbReference>
<reference evidence="1" key="1">
    <citation type="submission" date="2023-02" db="EMBL/GenBank/DDBJ databases">
        <title>Actinomadura rubrobrunea NBRC 14622.</title>
        <authorList>
            <person name="Ichikawa N."/>
            <person name="Sato H."/>
            <person name="Tonouchi N."/>
        </authorList>
    </citation>
    <scope>NUCLEOTIDE SEQUENCE</scope>
    <source>
        <strain evidence="1">NBRC 14622</strain>
    </source>
</reference>
<proteinExistence type="predicted"/>
<organism evidence="1 2">
    <name type="scientific">Actinomadura rubrobrunea</name>
    <dbReference type="NCBI Taxonomy" id="115335"/>
    <lineage>
        <taxon>Bacteria</taxon>
        <taxon>Bacillati</taxon>
        <taxon>Actinomycetota</taxon>
        <taxon>Actinomycetes</taxon>
        <taxon>Streptosporangiales</taxon>
        <taxon>Thermomonosporaceae</taxon>
        <taxon>Actinomadura</taxon>
    </lineage>
</organism>
<sequence length="179" mass="19203">MTGWDETSLARLRAAAYRWDGEAGVEALRSRPLGRVLQYAGDVLIAALEQGVPGAEALSRKCLEELDGRGLPGDAELADRLSAALGAPRGPELAEAPVDLGALAAALDDDAPYAVDLRTGDVLPAEEAGPSFTESLEYEPERWLALWGEPGGDRGEEARRGRARRWLAERGYRPGPRTL</sequence>
<comment type="caution">
    <text evidence="1">The sequence shown here is derived from an EMBL/GenBank/DDBJ whole genome shotgun (WGS) entry which is preliminary data.</text>
</comment>
<protein>
    <submittedName>
        <fullName evidence="1">Uncharacterized protein</fullName>
    </submittedName>
</protein>
<dbReference type="RefSeq" id="WP_067913168.1">
    <property type="nucleotide sequence ID" value="NZ_BSRZ01000001.1"/>
</dbReference>
<keyword evidence="2" id="KW-1185">Reference proteome</keyword>
<gene>
    <name evidence="1" type="ORF">Arub01_01850</name>
</gene>
<evidence type="ECO:0000313" key="2">
    <source>
        <dbReference type="Proteomes" id="UP001165124"/>
    </source>
</evidence>
<name>A0A9W6PRZ8_9ACTN</name>